<keyword evidence="4" id="KW-1185">Reference proteome</keyword>
<reference evidence="3 4" key="1">
    <citation type="journal article" date="2010" name="Plant Cell">
        <title>The Chlorella variabilis NC64A genome reveals adaptation to photosymbiosis, coevolution with viruses, and cryptic sex.</title>
        <authorList>
            <person name="Blanc G."/>
            <person name="Duncan G."/>
            <person name="Agarkova I."/>
            <person name="Borodovsky M."/>
            <person name="Gurnon J."/>
            <person name="Kuo A."/>
            <person name="Lindquist E."/>
            <person name="Lucas S."/>
            <person name="Pangilinan J."/>
            <person name="Polle J."/>
            <person name="Salamov A."/>
            <person name="Terry A."/>
            <person name="Yamada T."/>
            <person name="Dunigan D.D."/>
            <person name="Grigoriev I.V."/>
            <person name="Claverie J.M."/>
            <person name="Van Etten J.L."/>
        </authorList>
    </citation>
    <scope>NUCLEOTIDE SEQUENCE [LARGE SCALE GENOMIC DNA]</scope>
    <source>
        <strain evidence="3 4">NC64A</strain>
    </source>
</reference>
<protein>
    <submittedName>
        <fullName evidence="3">Uncharacterized protein</fullName>
    </submittedName>
</protein>
<feature type="region of interest" description="Disordered" evidence="2">
    <location>
        <begin position="581"/>
        <end position="607"/>
    </location>
</feature>
<organism evidence="4">
    <name type="scientific">Chlorella variabilis</name>
    <name type="common">Green alga</name>
    <dbReference type="NCBI Taxonomy" id="554065"/>
    <lineage>
        <taxon>Eukaryota</taxon>
        <taxon>Viridiplantae</taxon>
        <taxon>Chlorophyta</taxon>
        <taxon>core chlorophytes</taxon>
        <taxon>Trebouxiophyceae</taxon>
        <taxon>Chlorellales</taxon>
        <taxon>Chlorellaceae</taxon>
        <taxon>Chlorella clade</taxon>
        <taxon>Chlorella</taxon>
    </lineage>
</organism>
<feature type="coiled-coil region" evidence="1">
    <location>
        <begin position="6"/>
        <end position="40"/>
    </location>
</feature>
<dbReference type="eggNOG" id="ENOG502R379">
    <property type="taxonomic scope" value="Eukaryota"/>
</dbReference>
<keyword evidence="1" id="KW-0175">Coiled coil</keyword>
<dbReference type="AlphaFoldDB" id="E1ZJ00"/>
<dbReference type="KEGG" id="cvr:CHLNCDRAFT_135784"/>
<dbReference type="GO" id="GO:0005856">
    <property type="term" value="C:cytoskeleton"/>
    <property type="evidence" value="ECO:0007669"/>
    <property type="project" value="TreeGrafter"/>
</dbReference>
<gene>
    <name evidence="3" type="ORF">CHLNCDRAFT_135784</name>
</gene>
<dbReference type="RefSeq" id="XP_005846522.1">
    <property type="nucleotide sequence ID" value="XM_005846460.1"/>
</dbReference>
<evidence type="ECO:0000313" key="4">
    <source>
        <dbReference type="Proteomes" id="UP000008141"/>
    </source>
</evidence>
<feature type="region of interest" description="Disordered" evidence="2">
    <location>
        <begin position="316"/>
        <end position="335"/>
    </location>
</feature>
<sequence length="643" mass="68123">MADTDGRQLRKHCKELQYKLDEALRERDDLMRDLENMCLADSRGATFNGSSVLQERIYSTGTFDQTGAVCCAPGPALWPGGGRAQQKELSATRAALSGVTLERDNLREDLGEVKEAKRRAEAGHRAQLERAAALDKELAFYQAQSARVMADRDRAAWEGEELKAQNLRLDQQLREASSRAETESSQRAQLERQLAEVRQQLRGAQAQAAEAAALPGLRSQLAASAGEVERLRGRERELLSQVAQLRQEVAAAAAAREAAAGEAAAAHRQADDLAAAHAVVQQQLRGEVQELQAEVAQLQQQLEAATAAAEEAGAARQAAEASAAQQGQRQEADVEALVRHHAEEVASLREQLREQQDGAVALRQRVEEVTQQKECSTLRQQLDQAKHEKLEALMKLAAAGGGASGSPGRNDSAKDAAASLLARSPPYGCRYEDEEEFDAMTDAMREKCVLLVAAPHAAAAGGGGGQVDALRACLQPLAINHAFSSQQALPFAQQLWSGRDRAPYFLKVRTRAALDEAGGGEDAAAAAAAAAEAVWQELLQQNWRVELDAGLGAPLQEREVLLLVCSPRGVEQLLAAAGAPLPAGSGPPPPGSVSALQAGGTQAGDPADWRQLGKRLLLAAADPAAAGGGVLAALGRSEPAAAN</sequence>
<dbReference type="EMBL" id="GL433848">
    <property type="protein sequence ID" value="EFN54420.1"/>
    <property type="molecule type" value="Genomic_DNA"/>
</dbReference>
<dbReference type="PANTHER" id="PTHR47357:SF1">
    <property type="entry name" value="SPINDLE POLE BODY COMPONENT 110"/>
    <property type="match status" value="1"/>
</dbReference>
<name>E1ZJ00_CHLVA</name>
<evidence type="ECO:0000256" key="2">
    <source>
        <dbReference type="SAM" id="MobiDB-lite"/>
    </source>
</evidence>
<feature type="coiled-coil region" evidence="1">
    <location>
        <begin position="345"/>
        <end position="388"/>
    </location>
</feature>
<feature type="compositionally biased region" description="Low complexity" evidence="2">
    <location>
        <begin position="316"/>
        <end position="329"/>
    </location>
</feature>
<dbReference type="PANTHER" id="PTHR47357">
    <property type="entry name" value="COP1-INTERACTIVE PROTEIN 1"/>
    <property type="match status" value="1"/>
</dbReference>
<dbReference type="STRING" id="554065.E1ZJ00"/>
<dbReference type="InParanoid" id="E1ZJ00"/>
<dbReference type="GO" id="GO:0005200">
    <property type="term" value="F:structural constituent of cytoskeleton"/>
    <property type="evidence" value="ECO:0007669"/>
    <property type="project" value="TreeGrafter"/>
</dbReference>
<evidence type="ECO:0000256" key="1">
    <source>
        <dbReference type="SAM" id="Coils"/>
    </source>
</evidence>
<evidence type="ECO:0000313" key="3">
    <source>
        <dbReference type="EMBL" id="EFN54420.1"/>
    </source>
</evidence>
<dbReference type="GeneID" id="17353615"/>
<accession>E1ZJ00</accession>
<proteinExistence type="predicted"/>
<feature type="coiled-coil region" evidence="1">
    <location>
        <begin position="159"/>
        <end position="315"/>
    </location>
</feature>
<dbReference type="OrthoDB" id="515367at2759"/>
<dbReference type="Proteomes" id="UP000008141">
    <property type="component" value="Unassembled WGS sequence"/>
</dbReference>